<dbReference type="RefSeq" id="WP_347920038.1">
    <property type="nucleotide sequence ID" value="NZ_JBDXMX010000002.1"/>
</dbReference>
<dbReference type="PROSITE" id="PS51272">
    <property type="entry name" value="SLH"/>
    <property type="match status" value="3"/>
</dbReference>
<evidence type="ECO:0000256" key="5">
    <source>
        <dbReference type="ARBA" id="ARBA00022801"/>
    </source>
</evidence>
<feature type="domain" description="SLH" evidence="9">
    <location>
        <begin position="567"/>
        <end position="626"/>
    </location>
</feature>
<dbReference type="PANTHER" id="PTHR33938">
    <property type="entry name" value="FERULOYL ESTERASE B-RELATED"/>
    <property type="match status" value="1"/>
</dbReference>
<feature type="signal peptide" evidence="8">
    <location>
        <begin position="1"/>
        <end position="38"/>
    </location>
</feature>
<dbReference type="EMBL" id="JBDXMX010000002">
    <property type="protein sequence ID" value="MEO9247453.1"/>
    <property type="molecule type" value="Genomic_DNA"/>
</dbReference>
<evidence type="ECO:0000256" key="8">
    <source>
        <dbReference type="SAM" id="SignalP"/>
    </source>
</evidence>
<comment type="similarity">
    <text evidence="1">Belongs to the tannase family.</text>
</comment>
<reference evidence="10 11" key="1">
    <citation type="submission" date="2024-05" db="EMBL/GenBank/DDBJ databases">
        <authorList>
            <person name="Yi C."/>
        </authorList>
    </citation>
    <scope>NUCLEOTIDE SEQUENCE [LARGE SCALE GENOMIC DNA]</scope>
    <source>
        <strain evidence="10 11">XS13</strain>
    </source>
</reference>
<dbReference type="InterPro" id="IPR011118">
    <property type="entry name" value="Tannase/feruloyl_esterase"/>
</dbReference>
<dbReference type="Pfam" id="PF00395">
    <property type="entry name" value="SLH"/>
    <property type="match status" value="3"/>
</dbReference>
<dbReference type="InterPro" id="IPR029058">
    <property type="entry name" value="AB_hydrolase_fold"/>
</dbReference>
<feature type="domain" description="SLH" evidence="9">
    <location>
        <begin position="627"/>
        <end position="690"/>
    </location>
</feature>
<protein>
    <submittedName>
        <fullName evidence="10">Tannase/feruloyl esterase family alpha/beta hydrolase</fullName>
    </submittedName>
</protein>
<evidence type="ECO:0000313" key="10">
    <source>
        <dbReference type="EMBL" id="MEO9247453.1"/>
    </source>
</evidence>
<organism evidence="10 11">
    <name type="scientific">Citricoccus nitrophenolicus</name>
    <dbReference type="NCBI Taxonomy" id="863575"/>
    <lineage>
        <taxon>Bacteria</taxon>
        <taxon>Bacillati</taxon>
        <taxon>Actinomycetota</taxon>
        <taxon>Actinomycetes</taxon>
        <taxon>Micrococcales</taxon>
        <taxon>Micrococcaceae</taxon>
        <taxon>Citricoccus</taxon>
    </lineage>
</organism>
<evidence type="ECO:0000256" key="1">
    <source>
        <dbReference type="ARBA" id="ARBA00006249"/>
    </source>
</evidence>
<proteinExistence type="inferred from homology"/>
<evidence type="ECO:0000313" key="11">
    <source>
        <dbReference type="Proteomes" id="UP001484097"/>
    </source>
</evidence>
<keyword evidence="5 10" id="KW-0378">Hydrolase</keyword>
<comment type="caution">
    <text evidence="10">The sequence shown here is derived from an EMBL/GenBank/DDBJ whole genome shotgun (WGS) entry which is preliminary data.</text>
</comment>
<sequence>MKHRRHVSTVHRRRSRPRVLAGVAALALTLTGAAPALASGTPGATGGPAAPTDCADLTGFAFESTVITAAETVPAGELSNRGVPIGEHCLVTGHMNERTSEVDGERYAIGFEMRLPSEWSGQYLYQANGGMDGTVVTATGGVGGGESGLQMGMAVISSDAGHTGSQNPTFGLDPQARLDYGYQAVGTLTPMAKALVTERYGKGPEFSYMTGGSNGGRHTMVAASRYAEDYDGFLALAPGFNLPQAATAQLWGAQQWDSVATSEDLNTALTTEERSVLATAILEQCDGLDGLEDGMVQDSAGCQEAFSVAEHVPTCEAERDGTCLSEDQKGVVTKVFAGATTSDGEGLYSSFPYDPGLVSGGWGFWKFGAPIALDSTAVGYVFSSPPYAPALNALRDFVLDLDIDEANESIYATSGDYTESAMDFMTPPDLEYRDLKATGGKMMVIHGASDGVFSMADTAAWYEDLEAAHGGDASDFVQFYEVPGMDHVSGGPATDQHDSLAALVDWVEAGEQPDRLEAWVNPDNAALPADWSTDRSRPLCAYPEVAVYAEGDPEDAASFECLQAEEPADFTDNTDPETWYYQPVRWIQVTGVSTGYVDGSYGTHRNITRGESLAFLYRYSGEEPVEDGATFSDVPAGHSFYEAISWAEAMEITQGYADGTFRPGHQVTRGEFASFLYRAAAPEPAEGTVPTFPDVPEGSTHHEAITWLAAEELVVGYGNGEFRPERPINRAEVAKVLFGFDQLVTD</sequence>
<accession>A0ABV0IH23</accession>
<dbReference type="InterPro" id="IPR001119">
    <property type="entry name" value="SLH_dom"/>
</dbReference>
<keyword evidence="4 8" id="KW-0732">Signal</keyword>
<dbReference type="Pfam" id="PF07519">
    <property type="entry name" value="Tannase"/>
    <property type="match status" value="1"/>
</dbReference>
<dbReference type="Gene3D" id="3.40.50.1820">
    <property type="entry name" value="alpha/beta hydrolase"/>
    <property type="match status" value="2"/>
</dbReference>
<gene>
    <name evidence="10" type="ORF">ABDK96_07150</name>
</gene>
<keyword evidence="11" id="KW-1185">Reference proteome</keyword>
<keyword evidence="3" id="KW-0479">Metal-binding</keyword>
<keyword evidence="2" id="KW-0719">Serine esterase</keyword>
<evidence type="ECO:0000259" key="9">
    <source>
        <dbReference type="PROSITE" id="PS51272"/>
    </source>
</evidence>
<dbReference type="SUPFAM" id="SSF53474">
    <property type="entry name" value="alpha/beta-Hydrolases"/>
    <property type="match status" value="1"/>
</dbReference>
<evidence type="ECO:0000256" key="4">
    <source>
        <dbReference type="ARBA" id="ARBA00022729"/>
    </source>
</evidence>
<name>A0ABV0IH23_9MICC</name>
<evidence type="ECO:0000256" key="2">
    <source>
        <dbReference type="ARBA" id="ARBA00022487"/>
    </source>
</evidence>
<feature type="domain" description="SLH" evidence="9">
    <location>
        <begin position="691"/>
        <end position="746"/>
    </location>
</feature>
<dbReference type="GO" id="GO:0016787">
    <property type="term" value="F:hydrolase activity"/>
    <property type="evidence" value="ECO:0007669"/>
    <property type="project" value="UniProtKB-KW"/>
</dbReference>
<dbReference type="PANTHER" id="PTHR33938:SF15">
    <property type="entry name" value="FERULOYL ESTERASE B-RELATED"/>
    <property type="match status" value="1"/>
</dbReference>
<evidence type="ECO:0000256" key="7">
    <source>
        <dbReference type="ARBA" id="ARBA00023157"/>
    </source>
</evidence>
<dbReference type="Proteomes" id="UP001484097">
    <property type="component" value="Unassembled WGS sequence"/>
</dbReference>
<evidence type="ECO:0000256" key="6">
    <source>
        <dbReference type="ARBA" id="ARBA00022837"/>
    </source>
</evidence>
<feature type="chain" id="PRO_5046946607" evidence="8">
    <location>
        <begin position="39"/>
        <end position="746"/>
    </location>
</feature>
<keyword evidence="6" id="KW-0106">Calcium</keyword>
<keyword evidence="7" id="KW-1015">Disulfide bond</keyword>
<evidence type="ECO:0000256" key="3">
    <source>
        <dbReference type="ARBA" id="ARBA00022723"/>
    </source>
</evidence>